<gene>
    <name evidence="1" type="ORF">ESN35_06180</name>
</gene>
<dbReference type="AlphaFoldDB" id="A0A4P6DTQ1"/>
<evidence type="ECO:0000313" key="1">
    <source>
        <dbReference type="EMBL" id="QAY33036.1"/>
    </source>
</evidence>
<dbReference type="KEGG" id="bgx:ESN35_06180"/>
<dbReference type="RefSeq" id="WP_129237468.1">
    <property type="nucleotide sequence ID" value="NZ_CP035464.1"/>
</dbReference>
<proteinExistence type="predicted"/>
<reference evidence="1 2" key="1">
    <citation type="submission" date="2019-01" db="EMBL/GenBank/DDBJ databases">
        <title>Complete genome sequence of Bifidobacterium gallinarum CACC 514.</title>
        <authorList>
            <person name="Jung M."/>
        </authorList>
    </citation>
    <scope>NUCLEOTIDE SEQUENCE [LARGE SCALE GENOMIC DNA]</scope>
    <source>
        <strain evidence="1 2">CACC 514</strain>
    </source>
</reference>
<dbReference type="Proteomes" id="UP000293589">
    <property type="component" value="Chromosome"/>
</dbReference>
<evidence type="ECO:0000313" key="2">
    <source>
        <dbReference type="Proteomes" id="UP000293589"/>
    </source>
</evidence>
<dbReference type="EMBL" id="CP035464">
    <property type="protein sequence ID" value="QAY33036.1"/>
    <property type="molecule type" value="Genomic_DNA"/>
</dbReference>
<accession>A0A4P6DTQ1</accession>
<protein>
    <submittedName>
        <fullName evidence="1">Uncharacterized protein</fullName>
    </submittedName>
</protein>
<organism evidence="1 2">
    <name type="scientific">Bifidobacterium pullorum subsp. gallinarum</name>
    <dbReference type="NCBI Taxonomy" id="78344"/>
    <lineage>
        <taxon>Bacteria</taxon>
        <taxon>Bacillati</taxon>
        <taxon>Actinomycetota</taxon>
        <taxon>Actinomycetes</taxon>
        <taxon>Bifidobacteriales</taxon>
        <taxon>Bifidobacteriaceae</taxon>
        <taxon>Bifidobacterium</taxon>
    </lineage>
</organism>
<name>A0A4P6DTQ1_9BIFI</name>
<sequence length="226" mass="25344">MSGTTMTMEGVRVAWARTVTRGDDLYAARPVRNNPSLCEIGRFTRHEWRDGDGGVLETWDPVGTATVPMPAHVSDWWLADTGKDRLGRLLTEKDVRMMVYRVDERLRPHLDPDDLEEGEPVYHLGDWGYVRAKDYEAAFEGEPDWASDMYMLDGNEPERDGHWAAVYNRGGLKALGEELNRMFDEDRAEYVFHTTAEAPAEGFTLPDPADPTGIAIAGTGRNGVTL</sequence>